<reference evidence="8" key="1">
    <citation type="submission" date="2019-08" db="EMBL/GenBank/DDBJ databases">
        <authorList>
            <person name="Kucharzyk K."/>
            <person name="Murdoch R.W."/>
            <person name="Higgins S."/>
            <person name="Loffler F."/>
        </authorList>
    </citation>
    <scope>NUCLEOTIDE SEQUENCE</scope>
</reference>
<dbReference type="GO" id="GO:0002926">
    <property type="term" value="P:tRNA wobble base 5-methoxycarbonylmethyl-2-thiouridinylation"/>
    <property type="evidence" value="ECO:0007669"/>
    <property type="project" value="TreeGrafter"/>
</dbReference>
<keyword evidence="3" id="KW-0949">S-adenosyl-L-methionine</keyword>
<accession>A0A644WGR4</accession>
<dbReference type="InterPro" id="IPR023404">
    <property type="entry name" value="rSAM_horseshoe"/>
</dbReference>
<dbReference type="InterPro" id="IPR039661">
    <property type="entry name" value="ELP3"/>
</dbReference>
<dbReference type="SMART" id="SM00729">
    <property type="entry name" value="Elp3"/>
    <property type="match status" value="1"/>
</dbReference>
<feature type="domain" description="Radical SAM core" evidence="7">
    <location>
        <begin position="1"/>
        <end position="233"/>
    </location>
</feature>
<dbReference type="SUPFAM" id="SSF102114">
    <property type="entry name" value="Radical SAM enzymes"/>
    <property type="match status" value="1"/>
</dbReference>
<dbReference type="AlphaFoldDB" id="A0A644WGR4"/>
<dbReference type="SFLD" id="SFLDG01086">
    <property type="entry name" value="elongater_protein-like"/>
    <property type="match status" value="1"/>
</dbReference>
<evidence type="ECO:0000256" key="3">
    <source>
        <dbReference type="ARBA" id="ARBA00022691"/>
    </source>
</evidence>
<dbReference type="Gene3D" id="3.80.30.20">
    <property type="entry name" value="tm_1862 like domain"/>
    <property type="match status" value="1"/>
</dbReference>
<dbReference type="GO" id="GO:0005737">
    <property type="term" value="C:cytoplasm"/>
    <property type="evidence" value="ECO:0007669"/>
    <property type="project" value="TreeGrafter"/>
</dbReference>
<evidence type="ECO:0000256" key="4">
    <source>
        <dbReference type="ARBA" id="ARBA00022723"/>
    </source>
</evidence>
<comment type="caution">
    <text evidence="8">The sequence shown here is derived from an EMBL/GenBank/DDBJ whole genome shotgun (WGS) entry which is preliminary data.</text>
</comment>
<evidence type="ECO:0000256" key="6">
    <source>
        <dbReference type="ARBA" id="ARBA00023014"/>
    </source>
</evidence>
<keyword evidence="6" id="KW-0411">Iron-sulfur</keyword>
<dbReference type="PANTHER" id="PTHR11135">
    <property type="entry name" value="HISTONE ACETYLTRANSFERASE-RELATED"/>
    <property type="match status" value="1"/>
</dbReference>
<dbReference type="Pfam" id="PF16199">
    <property type="entry name" value="Radical_SAM_C"/>
    <property type="match status" value="1"/>
</dbReference>
<name>A0A644WGR4_9ZZZZ</name>
<sequence length="332" mass="38041">MRHYNIPIFIPQQACFNSCIYCNQHHISGQLVQPTPTEIITKIETYIQTFKEPYNAELAFFGGSFTAISHQKQEEYLQIIQPYINQNKISSIRISTRPDYITAEILQTLKEYNVKTIELGAQSLSDEVLQKSQRGHSAEDVQKASKLINEYGFDLGLQMMIGLPQDTLERSTETAKQIVNFGAKSTRIYPTLVIENTLLAKMYLNGEYKPLEISEAINWTSKLYNIFQENNINILRVGLHPSEALISGKELIAGPFHVSFRELVLSNIWKEKFESIVHKNANTITIYVNPKYIGSAVGYKSQNKISLQKIYKKVIFRGDLNLQNLQYNYIIS</sequence>
<keyword evidence="4" id="KW-0479">Metal-binding</keyword>
<evidence type="ECO:0000259" key="7">
    <source>
        <dbReference type="PROSITE" id="PS51918"/>
    </source>
</evidence>
<dbReference type="InterPro" id="IPR058240">
    <property type="entry name" value="rSAM_sf"/>
</dbReference>
<dbReference type="EMBL" id="VSSQ01000798">
    <property type="protein sequence ID" value="MPM01484.1"/>
    <property type="molecule type" value="Genomic_DNA"/>
</dbReference>
<dbReference type="PANTHER" id="PTHR11135:SF0">
    <property type="entry name" value="ELONGATOR COMPLEX PROTEIN 3"/>
    <property type="match status" value="1"/>
</dbReference>
<protein>
    <recommendedName>
        <fullName evidence="7">Radical SAM core domain-containing protein</fullName>
    </recommendedName>
</protein>
<dbReference type="InterPro" id="IPR007197">
    <property type="entry name" value="rSAM"/>
</dbReference>
<keyword evidence="2" id="KW-0004">4Fe-4S</keyword>
<dbReference type="Pfam" id="PF04055">
    <property type="entry name" value="Radical_SAM"/>
    <property type="match status" value="1"/>
</dbReference>
<dbReference type="SFLD" id="SFLDS00029">
    <property type="entry name" value="Radical_SAM"/>
    <property type="match status" value="1"/>
</dbReference>
<organism evidence="8">
    <name type="scientific">bioreactor metagenome</name>
    <dbReference type="NCBI Taxonomy" id="1076179"/>
    <lineage>
        <taxon>unclassified sequences</taxon>
        <taxon>metagenomes</taxon>
        <taxon>ecological metagenomes</taxon>
    </lineage>
</organism>
<evidence type="ECO:0000256" key="2">
    <source>
        <dbReference type="ARBA" id="ARBA00022485"/>
    </source>
</evidence>
<dbReference type="InterPro" id="IPR006638">
    <property type="entry name" value="Elp3/MiaA/NifB-like_rSAM"/>
</dbReference>
<dbReference type="CDD" id="cd01335">
    <property type="entry name" value="Radical_SAM"/>
    <property type="match status" value="1"/>
</dbReference>
<comment type="cofactor">
    <cofactor evidence="1">
        <name>[4Fe-4S] cluster</name>
        <dbReference type="ChEBI" id="CHEBI:49883"/>
    </cofactor>
</comment>
<evidence type="ECO:0000256" key="5">
    <source>
        <dbReference type="ARBA" id="ARBA00023004"/>
    </source>
</evidence>
<evidence type="ECO:0000313" key="8">
    <source>
        <dbReference type="EMBL" id="MPM01484.1"/>
    </source>
</evidence>
<dbReference type="SFLD" id="SFLDG01082">
    <property type="entry name" value="B12-binding_domain_containing"/>
    <property type="match status" value="1"/>
</dbReference>
<evidence type="ECO:0000256" key="1">
    <source>
        <dbReference type="ARBA" id="ARBA00001966"/>
    </source>
</evidence>
<gene>
    <name evidence="8" type="ORF">SDC9_47724</name>
</gene>
<dbReference type="GO" id="GO:0046872">
    <property type="term" value="F:metal ion binding"/>
    <property type="evidence" value="ECO:0007669"/>
    <property type="project" value="UniProtKB-KW"/>
</dbReference>
<dbReference type="PROSITE" id="PS51918">
    <property type="entry name" value="RADICAL_SAM"/>
    <property type="match status" value="1"/>
</dbReference>
<proteinExistence type="predicted"/>
<keyword evidence="5" id="KW-0408">Iron</keyword>
<dbReference type="GO" id="GO:0051539">
    <property type="term" value="F:4 iron, 4 sulfur cluster binding"/>
    <property type="evidence" value="ECO:0007669"/>
    <property type="project" value="UniProtKB-KW"/>
</dbReference>
<dbReference type="GO" id="GO:0003824">
    <property type="term" value="F:catalytic activity"/>
    <property type="evidence" value="ECO:0007669"/>
    <property type="project" value="InterPro"/>
</dbReference>
<dbReference type="InterPro" id="IPR032432">
    <property type="entry name" value="Radical_SAM_C"/>
</dbReference>